<evidence type="ECO:0000256" key="1">
    <source>
        <dbReference type="ARBA" id="ARBA00009690"/>
    </source>
</evidence>
<feature type="region of interest" description="Disordered" evidence="11">
    <location>
        <begin position="358"/>
        <end position="388"/>
    </location>
</feature>
<dbReference type="InterPro" id="IPR020805">
    <property type="entry name" value="Cell_div_FtsZ_CS"/>
</dbReference>
<comment type="function">
    <text evidence="8 10">Essential cell division protein that forms a contractile ring structure (Z ring) at the future cell division site. The regulation of the ring assembly controls the timing and the location of cell division. One of the functions of the FtsZ ring is to recruit other cell division proteins to the septum to produce a new cell wall between the dividing cells. Binds GTP and shows GTPase activity.</text>
</comment>
<dbReference type="Proteomes" id="UP000017118">
    <property type="component" value="Chromosome"/>
</dbReference>
<feature type="domain" description="Tubulin/FtsZ 2-layer sandwich" evidence="13">
    <location>
        <begin position="220"/>
        <end position="337"/>
    </location>
</feature>
<keyword evidence="7 8" id="KW-0131">Cell cycle</keyword>
<dbReference type="InterPro" id="IPR003008">
    <property type="entry name" value="Tubulin_FtsZ_GTPase"/>
</dbReference>
<organism evidence="14 15">
    <name type="scientific">Clostridium saccharobutylicum DSM 13864</name>
    <dbReference type="NCBI Taxonomy" id="1345695"/>
    <lineage>
        <taxon>Bacteria</taxon>
        <taxon>Bacillati</taxon>
        <taxon>Bacillota</taxon>
        <taxon>Clostridia</taxon>
        <taxon>Eubacteriales</taxon>
        <taxon>Clostridiaceae</taxon>
        <taxon>Clostridium</taxon>
    </lineage>
</organism>
<feature type="binding site" evidence="8">
    <location>
        <position position="156"/>
    </location>
    <ligand>
        <name>GTP</name>
        <dbReference type="ChEBI" id="CHEBI:37565"/>
    </ligand>
</feature>
<dbReference type="GO" id="GO:0003924">
    <property type="term" value="F:GTPase activity"/>
    <property type="evidence" value="ECO:0007669"/>
    <property type="project" value="UniProtKB-UniRule"/>
</dbReference>
<dbReference type="SMART" id="SM00864">
    <property type="entry name" value="Tubulin"/>
    <property type="match status" value="1"/>
</dbReference>
<keyword evidence="4 8" id="KW-0547">Nucleotide-binding</keyword>
<feature type="domain" description="Tubulin/FtsZ GTPase" evidence="12">
    <location>
        <begin position="26"/>
        <end position="218"/>
    </location>
</feature>
<dbReference type="InterPro" id="IPR037103">
    <property type="entry name" value="Tubulin/FtsZ-like_C"/>
</dbReference>
<dbReference type="InterPro" id="IPR024757">
    <property type="entry name" value="FtsZ_C"/>
</dbReference>
<feature type="binding site" evidence="8">
    <location>
        <position position="152"/>
    </location>
    <ligand>
        <name>GTP</name>
        <dbReference type="ChEBI" id="CHEBI:37565"/>
    </ligand>
</feature>
<accession>U5MP87</accession>
<dbReference type="SUPFAM" id="SSF55307">
    <property type="entry name" value="Tubulin C-terminal domain-like"/>
    <property type="match status" value="1"/>
</dbReference>
<dbReference type="GO" id="GO:0005737">
    <property type="term" value="C:cytoplasm"/>
    <property type="evidence" value="ECO:0007669"/>
    <property type="project" value="UniProtKB-SubCell"/>
</dbReference>
<dbReference type="KEGG" id="csb:CLSA_c13400"/>
<dbReference type="HAMAP" id="MF_00909">
    <property type="entry name" value="FtsZ"/>
    <property type="match status" value="1"/>
</dbReference>
<evidence type="ECO:0000259" key="13">
    <source>
        <dbReference type="SMART" id="SM00865"/>
    </source>
</evidence>
<keyword evidence="6 8" id="KW-0717">Septation</keyword>
<dbReference type="InterPro" id="IPR045061">
    <property type="entry name" value="FtsZ/CetZ"/>
</dbReference>
<dbReference type="Pfam" id="PF00091">
    <property type="entry name" value="Tubulin"/>
    <property type="match status" value="1"/>
</dbReference>
<dbReference type="GO" id="GO:0000917">
    <property type="term" value="P:division septum assembly"/>
    <property type="evidence" value="ECO:0007669"/>
    <property type="project" value="UniProtKB-KW"/>
</dbReference>
<dbReference type="Pfam" id="PF12327">
    <property type="entry name" value="FtsZ_C"/>
    <property type="match status" value="1"/>
</dbReference>
<dbReference type="GO" id="GO:0005525">
    <property type="term" value="F:GTP binding"/>
    <property type="evidence" value="ECO:0007669"/>
    <property type="project" value="UniProtKB-UniRule"/>
</dbReference>
<proteinExistence type="inferred from homology"/>
<dbReference type="SMART" id="SM00865">
    <property type="entry name" value="Tubulin_C"/>
    <property type="match status" value="1"/>
</dbReference>
<dbReference type="HOGENOM" id="CLU_024865_0_1_9"/>
<dbReference type="InterPro" id="IPR018316">
    <property type="entry name" value="Tubulin/FtsZ_2-layer-sand-dom"/>
</dbReference>
<dbReference type="CDD" id="cd02201">
    <property type="entry name" value="FtsZ_type1"/>
    <property type="match status" value="1"/>
</dbReference>
<dbReference type="SUPFAM" id="SSF52490">
    <property type="entry name" value="Tubulin nucleotide-binding domain-like"/>
    <property type="match status" value="1"/>
</dbReference>
<feature type="binding site" evidence="8">
    <location>
        <begin position="34"/>
        <end position="38"/>
    </location>
    <ligand>
        <name>GTP</name>
        <dbReference type="ChEBI" id="CHEBI:37565"/>
    </ligand>
</feature>
<dbReference type="PROSITE" id="PS01134">
    <property type="entry name" value="FTSZ_1"/>
    <property type="match status" value="1"/>
</dbReference>
<dbReference type="InterPro" id="IPR000158">
    <property type="entry name" value="Cell_div_FtsZ"/>
</dbReference>
<comment type="subcellular location">
    <subcellularLocation>
        <location evidence="8">Cytoplasm</location>
    </subcellularLocation>
    <text evidence="8">Assembles at midcell at the inner surface of the cytoplasmic membrane.</text>
</comment>
<evidence type="ECO:0000256" key="2">
    <source>
        <dbReference type="ARBA" id="ARBA00022490"/>
    </source>
</evidence>
<keyword evidence="15" id="KW-1185">Reference proteome</keyword>
<feature type="binding site" evidence="8">
    <location>
        <begin position="121"/>
        <end position="123"/>
    </location>
    <ligand>
        <name>GTP</name>
        <dbReference type="ChEBI" id="CHEBI:37565"/>
    </ligand>
</feature>
<dbReference type="InterPro" id="IPR008280">
    <property type="entry name" value="Tub_FtsZ_C"/>
</dbReference>
<dbReference type="PRINTS" id="PR00423">
    <property type="entry name" value="CELLDVISFTSZ"/>
</dbReference>
<comment type="subunit">
    <text evidence="8">Homodimer. Polymerizes to form a dynamic ring structure in a strictly GTP-dependent manner. Interacts directly with several other division proteins.</text>
</comment>
<evidence type="ECO:0000256" key="5">
    <source>
        <dbReference type="ARBA" id="ARBA00023134"/>
    </source>
</evidence>
<evidence type="ECO:0000256" key="9">
    <source>
        <dbReference type="NCBIfam" id="TIGR00065"/>
    </source>
</evidence>
<dbReference type="PANTHER" id="PTHR30314:SF3">
    <property type="entry name" value="MITOCHONDRIAL DIVISION PROTEIN FSZA"/>
    <property type="match status" value="1"/>
</dbReference>
<dbReference type="AlphaFoldDB" id="U5MP87"/>
<dbReference type="Gene3D" id="3.40.50.1440">
    <property type="entry name" value="Tubulin/FtsZ, GTPase domain"/>
    <property type="match status" value="1"/>
</dbReference>
<evidence type="ECO:0000256" key="6">
    <source>
        <dbReference type="ARBA" id="ARBA00023210"/>
    </source>
</evidence>
<evidence type="ECO:0000256" key="7">
    <source>
        <dbReference type="ARBA" id="ARBA00023306"/>
    </source>
</evidence>
<evidence type="ECO:0000256" key="8">
    <source>
        <dbReference type="HAMAP-Rule" id="MF_00909"/>
    </source>
</evidence>
<dbReference type="PROSITE" id="PS01135">
    <property type="entry name" value="FTSZ_2"/>
    <property type="match status" value="1"/>
</dbReference>
<evidence type="ECO:0000313" key="15">
    <source>
        <dbReference type="Proteomes" id="UP000017118"/>
    </source>
</evidence>
<dbReference type="PANTHER" id="PTHR30314">
    <property type="entry name" value="CELL DIVISION PROTEIN FTSZ-RELATED"/>
    <property type="match status" value="1"/>
</dbReference>
<comment type="similarity">
    <text evidence="1 8 10">Belongs to the FtsZ family.</text>
</comment>
<evidence type="ECO:0000256" key="3">
    <source>
        <dbReference type="ARBA" id="ARBA00022618"/>
    </source>
</evidence>
<name>U5MP87_CLOSA</name>
<gene>
    <name evidence="8 14" type="primary">ftsZ</name>
    <name evidence="14" type="ORF">CLSA_c13400</name>
</gene>
<evidence type="ECO:0000256" key="10">
    <source>
        <dbReference type="RuleBase" id="RU000631"/>
    </source>
</evidence>
<keyword evidence="5 8" id="KW-0342">GTP-binding</keyword>
<sequence>MLFREDFLKGGIVLLDFEADMQELTNIKVIGCGGGGSNAVNRMIVEGLKNVEFIAINTDKQALLLSNADQKIQIGEKLTKGLGAGANPEIGKKAAEESREEITASIKGANMVFITAGMGGGTGTGAAPVVAEIAKSMDILTVGVVTKPFPFEGKRRMRHAEMGIENLMEKVDTLVIIPNERLLTMADKKTTLLDSFKLADEVLRQGVQAISDLITITGVINADFADIKAVMLDKGLAHMGVGFGKGDTRTQDAVKQAISSPLLETSINGATDVIINFTGGADLGALEVYDAADVVREAVDPDANIIVGAVIDETLTEEIRITVIATGFESENASGGSTLEEVKKTQVQEVIKQEVAATVEQKEPETNSNSYESDDLDIPVFLRRQKKH</sequence>
<keyword evidence="3 8" id="KW-0132">Cell division</keyword>
<dbReference type="PATRIC" id="fig|1345695.3.peg.1286"/>
<keyword evidence="2 8" id="KW-0963">Cytoplasm</keyword>
<dbReference type="NCBIfam" id="TIGR00065">
    <property type="entry name" value="ftsZ"/>
    <property type="match status" value="1"/>
</dbReference>
<evidence type="ECO:0000313" key="14">
    <source>
        <dbReference type="EMBL" id="AGX42343.1"/>
    </source>
</evidence>
<dbReference type="GO" id="GO:0032153">
    <property type="term" value="C:cell division site"/>
    <property type="evidence" value="ECO:0007669"/>
    <property type="project" value="UniProtKB-UniRule"/>
</dbReference>
<evidence type="ECO:0000259" key="12">
    <source>
        <dbReference type="SMART" id="SM00864"/>
    </source>
</evidence>
<dbReference type="InterPro" id="IPR036525">
    <property type="entry name" value="Tubulin/FtsZ_GTPase_sf"/>
</dbReference>
<dbReference type="FunFam" id="3.40.50.1440:FF:000023">
    <property type="entry name" value="Cell division protein FtsZ"/>
    <property type="match status" value="1"/>
</dbReference>
<dbReference type="GO" id="GO:0043093">
    <property type="term" value="P:FtsZ-dependent cytokinesis"/>
    <property type="evidence" value="ECO:0007669"/>
    <property type="project" value="UniProtKB-UniRule"/>
</dbReference>
<evidence type="ECO:0000256" key="11">
    <source>
        <dbReference type="SAM" id="MobiDB-lite"/>
    </source>
</evidence>
<protein>
    <recommendedName>
        <fullName evidence="8 9">Cell division protein FtsZ</fullName>
    </recommendedName>
</protein>
<reference evidence="14 15" key="1">
    <citation type="journal article" date="2013" name="Genome Announc.">
        <title>Complete Genome Sequence of the Solvent Producer Clostridium saccharobutylicum NCP262 (DSM 13864).</title>
        <authorList>
            <person name="Poehlein A."/>
            <person name="Hartwich K."/>
            <person name="Krabben P."/>
            <person name="Ehrenreich A."/>
            <person name="Liebl W."/>
            <person name="Durre P."/>
            <person name="Gottschalk G."/>
            <person name="Daniel R."/>
        </authorList>
    </citation>
    <scope>NUCLEOTIDE SEQUENCE [LARGE SCALE GENOMIC DNA]</scope>
    <source>
        <strain evidence="14">DSM 13864</strain>
    </source>
</reference>
<dbReference type="eggNOG" id="COG0206">
    <property type="taxonomic scope" value="Bacteria"/>
</dbReference>
<dbReference type="Gene3D" id="3.30.1330.20">
    <property type="entry name" value="Tubulin/FtsZ, C-terminal domain"/>
    <property type="match status" value="1"/>
</dbReference>
<feature type="binding site" evidence="8">
    <location>
        <position position="200"/>
    </location>
    <ligand>
        <name>GTP</name>
        <dbReference type="ChEBI" id="CHEBI:37565"/>
    </ligand>
</feature>
<dbReference type="EMBL" id="CP006721">
    <property type="protein sequence ID" value="AGX42343.1"/>
    <property type="molecule type" value="Genomic_DNA"/>
</dbReference>
<dbReference type="GO" id="GO:0051258">
    <property type="term" value="P:protein polymerization"/>
    <property type="evidence" value="ECO:0007669"/>
    <property type="project" value="UniProtKB-UniRule"/>
</dbReference>
<evidence type="ECO:0000256" key="4">
    <source>
        <dbReference type="ARBA" id="ARBA00022741"/>
    </source>
</evidence>